<dbReference type="EMBL" id="MN740089">
    <property type="protein sequence ID" value="QHT87458.1"/>
    <property type="molecule type" value="Genomic_DNA"/>
</dbReference>
<name>A0A6C0I378_9ZZZZ</name>
<reference evidence="1" key="1">
    <citation type="journal article" date="2020" name="Nature">
        <title>Giant virus diversity and host interactions through global metagenomics.</title>
        <authorList>
            <person name="Schulz F."/>
            <person name="Roux S."/>
            <person name="Paez-Espino D."/>
            <person name="Jungbluth S."/>
            <person name="Walsh D.A."/>
            <person name="Denef V.J."/>
            <person name="McMahon K.D."/>
            <person name="Konstantinidis K.T."/>
            <person name="Eloe-Fadrosh E.A."/>
            <person name="Kyrpides N.C."/>
            <person name="Woyke T."/>
        </authorList>
    </citation>
    <scope>NUCLEOTIDE SEQUENCE</scope>
    <source>
        <strain evidence="1">GVMAG-M-3300023184-190</strain>
    </source>
</reference>
<protein>
    <submittedName>
        <fullName evidence="1">Uncharacterized protein</fullName>
    </submittedName>
</protein>
<organism evidence="1">
    <name type="scientific">viral metagenome</name>
    <dbReference type="NCBI Taxonomy" id="1070528"/>
    <lineage>
        <taxon>unclassified sequences</taxon>
        <taxon>metagenomes</taxon>
        <taxon>organismal metagenomes</taxon>
    </lineage>
</organism>
<evidence type="ECO:0000313" key="1">
    <source>
        <dbReference type="EMBL" id="QHT87458.1"/>
    </source>
</evidence>
<proteinExistence type="predicted"/>
<dbReference type="AlphaFoldDB" id="A0A6C0I378"/>
<accession>A0A6C0I378</accession>
<sequence>MYVTSCRSIIDPVGDVFLRPVICNDNHNIIGLPFDQSTLDNFQIIETYYGSNLKNKTYTNIPTDYQKYVDLYVIMQNLEAAATDPNVLLILKLVQDALVGAINAFALYGQKTVLQIDNTNLQNTINTILSNKNDTKIATQPTNTGQMSITKTFTLAAVFNYYIVIFGMPEFGVGFDPVKISFLVNMLTNMGIDPYR</sequence>